<dbReference type="Proteomes" id="UP001242480">
    <property type="component" value="Unassembled WGS sequence"/>
</dbReference>
<organism evidence="1 2">
    <name type="scientific">Labrys wisconsinensis</name>
    <dbReference type="NCBI Taxonomy" id="425677"/>
    <lineage>
        <taxon>Bacteria</taxon>
        <taxon>Pseudomonadati</taxon>
        <taxon>Pseudomonadota</taxon>
        <taxon>Alphaproteobacteria</taxon>
        <taxon>Hyphomicrobiales</taxon>
        <taxon>Xanthobacteraceae</taxon>
        <taxon>Labrys</taxon>
    </lineage>
</organism>
<accession>A0ABU0JLB2</accession>
<dbReference type="RefSeq" id="WP_307282711.1">
    <property type="nucleotide sequence ID" value="NZ_JAUSVX010000019.1"/>
</dbReference>
<dbReference type="EMBL" id="JAUSVX010000019">
    <property type="protein sequence ID" value="MDQ0473927.1"/>
    <property type="molecule type" value="Genomic_DNA"/>
</dbReference>
<keyword evidence="2" id="KW-1185">Reference proteome</keyword>
<evidence type="ECO:0000313" key="2">
    <source>
        <dbReference type="Proteomes" id="UP001242480"/>
    </source>
</evidence>
<comment type="caution">
    <text evidence="1">The sequence shown here is derived from an EMBL/GenBank/DDBJ whole genome shotgun (WGS) entry which is preliminary data.</text>
</comment>
<evidence type="ECO:0000313" key="1">
    <source>
        <dbReference type="EMBL" id="MDQ0473927.1"/>
    </source>
</evidence>
<gene>
    <name evidence="1" type="ORF">QO011_006966</name>
</gene>
<reference evidence="1 2" key="1">
    <citation type="submission" date="2023-07" db="EMBL/GenBank/DDBJ databases">
        <title>Genomic Encyclopedia of Type Strains, Phase IV (KMG-IV): sequencing the most valuable type-strain genomes for metagenomic binning, comparative biology and taxonomic classification.</title>
        <authorList>
            <person name="Goeker M."/>
        </authorList>
    </citation>
    <scope>NUCLEOTIDE SEQUENCE [LARGE SCALE GENOMIC DNA]</scope>
    <source>
        <strain evidence="1 2">DSM 19619</strain>
    </source>
</reference>
<name>A0ABU0JLB2_9HYPH</name>
<proteinExistence type="predicted"/>
<dbReference type="InterPro" id="IPR023381">
    <property type="entry name" value="YP001051499.1-like_dom_sf"/>
</dbReference>
<dbReference type="Gene3D" id="1.20.1590.10">
    <property type="entry name" value="YP_001051499.1 domain like"/>
    <property type="match status" value="1"/>
</dbReference>
<sequence length="196" mass="22556">MITFDIKMLERRLSNLSYWDRVAFGVSIVERMMGSYNLFCEKNSLDPSVLQKNLAEIWNFISIKKEDIELSVYIEECDRAAPYPDMYEDDLVSAAMDCAVALASIFRYLEDGEIVYICEVATLSRDSIDMYIQMVERLDSHGSAMELAISQHRLMQCELRNQAEDISFLESLSNDIGNRFEIIYGKFHPQSSNLGL</sequence>
<protein>
    <submittedName>
        <fullName evidence="1">Uncharacterized protein YjaG (DUF416 family)</fullName>
    </submittedName>
</protein>
<dbReference type="InterPro" id="IPR007338">
    <property type="entry name" value="DUF416"/>
</dbReference>
<dbReference type="Pfam" id="PF04222">
    <property type="entry name" value="DUF416"/>
    <property type="match status" value="1"/>
</dbReference>